<dbReference type="Proteomes" id="UP000008827">
    <property type="component" value="Chromosome 13"/>
</dbReference>
<dbReference type="PaxDb" id="3847-GLYMA13G19481.1"/>
<dbReference type="InParanoid" id="K7LZH6"/>
<reference evidence="2" key="3">
    <citation type="submission" date="2018-07" db="EMBL/GenBank/DDBJ databases">
        <title>WGS assembly of Glycine max.</title>
        <authorList>
            <person name="Schmutz J."/>
            <person name="Cannon S."/>
            <person name="Schlueter J."/>
            <person name="Ma J."/>
            <person name="Mitros T."/>
            <person name="Nelson W."/>
            <person name="Hyten D."/>
            <person name="Song Q."/>
            <person name="Thelen J."/>
            <person name="Cheng J."/>
            <person name="Xu D."/>
            <person name="Hellsten U."/>
            <person name="May G."/>
            <person name="Yu Y."/>
            <person name="Sakurai T."/>
            <person name="Umezawa T."/>
            <person name="Bhattacharyya M."/>
            <person name="Sandhu D."/>
            <person name="Valliyodan B."/>
            <person name="Lindquist E."/>
            <person name="Peto M."/>
            <person name="Grant D."/>
            <person name="Shu S."/>
            <person name="Goodstein D."/>
            <person name="Barry K."/>
            <person name="Futrell-Griggs M."/>
            <person name="Abernathy B."/>
            <person name="Du J."/>
            <person name="Tian Z."/>
            <person name="Zhu L."/>
            <person name="Gill N."/>
            <person name="Joshi T."/>
            <person name="Libault M."/>
            <person name="Sethuraman A."/>
            <person name="Zhang X."/>
            <person name="Shinozaki K."/>
            <person name="Nguyen H."/>
            <person name="Wing R."/>
            <person name="Cregan P."/>
            <person name="Specht J."/>
            <person name="Grimwood J."/>
            <person name="Rokhsar D."/>
            <person name="Stacey G."/>
            <person name="Shoemaker R."/>
            <person name="Jackson S."/>
        </authorList>
    </citation>
    <scope>NUCLEOTIDE SEQUENCE</scope>
    <source>
        <tissue evidence="2">Callus</tissue>
    </source>
</reference>
<dbReference type="AlphaFoldDB" id="K7LZH6"/>
<keyword evidence="4" id="KW-1185">Reference proteome</keyword>
<evidence type="ECO:0000313" key="3">
    <source>
        <dbReference type="EnsemblPlants" id="KRH19722"/>
    </source>
</evidence>
<evidence type="ECO:0000313" key="4">
    <source>
        <dbReference type="Proteomes" id="UP000008827"/>
    </source>
</evidence>
<evidence type="ECO:0000313" key="2">
    <source>
        <dbReference type="EMBL" id="KRH19722.1"/>
    </source>
</evidence>
<protein>
    <submittedName>
        <fullName evidence="2 3">Uncharacterized protein</fullName>
    </submittedName>
</protein>
<proteinExistence type="predicted"/>
<reference evidence="2 3" key="1">
    <citation type="journal article" date="2010" name="Nature">
        <title>Genome sequence of the palaeopolyploid soybean.</title>
        <authorList>
            <person name="Schmutz J."/>
            <person name="Cannon S.B."/>
            <person name="Schlueter J."/>
            <person name="Ma J."/>
            <person name="Mitros T."/>
            <person name="Nelson W."/>
            <person name="Hyten D.L."/>
            <person name="Song Q."/>
            <person name="Thelen J.J."/>
            <person name="Cheng J."/>
            <person name="Xu D."/>
            <person name="Hellsten U."/>
            <person name="May G.D."/>
            <person name="Yu Y."/>
            <person name="Sakurai T."/>
            <person name="Umezawa T."/>
            <person name="Bhattacharyya M.K."/>
            <person name="Sandhu D."/>
            <person name="Valliyodan B."/>
            <person name="Lindquist E."/>
            <person name="Peto M."/>
            <person name="Grant D."/>
            <person name="Shu S."/>
            <person name="Goodstein D."/>
            <person name="Barry K."/>
            <person name="Futrell-Griggs M."/>
            <person name="Abernathy B."/>
            <person name="Du J."/>
            <person name="Tian Z."/>
            <person name="Zhu L."/>
            <person name="Gill N."/>
            <person name="Joshi T."/>
            <person name="Libault M."/>
            <person name="Sethuraman A."/>
            <person name="Zhang X.-C."/>
            <person name="Shinozaki K."/>
            <person name="Nguyen H.T."/>
            <person name="Wing R.A."/>
            <person name="Cregan P."/>
            <person name="Specht J."/>
            <person name="Grimwood J."/>
            <person name="Rokhsar D."/>
            <person name="Stacey G."/>
            <person name="Shoemaker R.C."/>
            <person name="Jackson S.A."/>
        </authorList>
    </citation>
    <scope>NUCLEOTIDE SEQUENCE [LARGE SCALE GENOMIC DNA]</scope>
    <source>
        <strain evidence="3">cv. Williams 82</strain>
        <tissue evidence="2">Callus</tissue>
    </source>
</reference>
<organism evidence="3">
    <name type="scientific">Glycine max</name>
    <name type="common">Soybean</name>
    <name type="synonym">Glycine hispida</name>
    <dbReference type="NCBI Taxonomy" id="3847"/>
    <lineage>
        <taxon>Eukaryota</taxon>
        <taxon>Viridiplantae</taxon>
        <taxon>Streptophyta</taxon>
        <taxon>Embryophyta</taxon>
        <taxon>Tracheophyta</taxon>
        <taxon>Spermatophyta</taxon>
        <taxon>Magnoliopsida</taxon>
        <taxon>eudicotyledons</taxon>
        <taxon>Gunneridae</taxon>
        <taxon>Pentapetalae</taxon>
        <taxon>rosids</taxon>
        <taxon>fabids</taxon>
        <taxon>Fabales</taxon>
        <taxon>Fabaceae</taxon>
        <taxon>Papilionoideae</taxon>
        <taxon>50 kb inversion clade</taxon>
        <taxon>NPAAA clade</taxon>
        <taxon>indigoferoid/millettioid clade</taxon>
        <taxon>Phaseoleae</taxon>
        <taxon>Glycine</taxon>
        <taxon>Glycine subgen. Soja</taxon>
    </lineage>
</organism>
<sequence length="82" mass="9950">MIKHMPKILIMSLLIYDSMYYLEQLFYPIVIFTNMIIFCIIQLLCQSGKYHTIHDTYRTIRYDSSCYRYESEVVSFLFLNRG</sequence>
<dbReference type="EMBL" id="CM000846">
    <property type="protein sequence ID" value="KRH19722.1"/>
    <property type="molecule type" value="Genomic_DNA"/>
</dbReference>
<accession>K7LZH6</accession>
<keyword evidence="1" id="KW-0472">Membrane</keyword>
<feature type="transmembrane region" description="Helical" evidence="1">
    <location>
        <begin position="25"/>
        <end position="45"/>
    </location>
</feature>
<reference evidence="3" key="2">
    <citation type="submission" date="2018-02" db="UniProtKB">
        <authorList>
            <consortium name="EnsemblPlants"/>
        </authorList>
    </citation>
    <scope>IDENTIFICATION</scope>
    <source>
        <strain evidence="3">Williams 82</strain>
    </source>
</reference>
<name>K7LZH6_SOYBN</name>
<keyword evidence="1" id="KW-0812">Transmembrane</keyword>
<dbReference type="HOGENOM" id="CLU_2562934_0_0_1"/>
<dbReference type="SMR" id="K7LZH6"/>
<keyword evidence="1" id="KW-1133">Transmembrane helix</keyword>
<dbReference type="EnsemblPlants" id="KRH19722">
    <property type="protein sequence ID" value="KRH19722"/>
    <property type="gene ID" value="GLYMA_13G132300"/>
</dbReference>
<gene>
    <name evidence="2" type="ORF">GLYMA_13G132300</name>
</gene>
<evidence type="ECO:0000256" key="1">
    <source>
        <dbReference type="SAM" id="Phobius"/>
    </source>
</evidence>
<dbReference type="Gramene" id="KRH19722">
    <property type="protein sequence ID" value="KRH19722"/>
    <property type="gene ID" value="GLYMA_13G132300"/>
</dbReference>